<protein>
    <recommendedName>
        <fullName evidence="3">Peptidase MA-like domain-containing protein</fullName>
    </recommendedName>
</protein>
<reference evidence="1 2" key="1">
    <citation type="submission" date="2024-03" db="EMBL/GenBank/DDBJ databases">
        <title>Ignisphaera cupida sp. nov., a hyperthermophilic hydrolytic archaeon from a hot spring of Kamchatka, and proposal of Ignisphaeraceae fam. nov.</title>
        <authorList>
            <person name="Podosokorskaya O.A."/>
            <person name="Elcheninov A.G."/>
            <person name="Maltseva A.I."/>
            <person name="Zayulina K.S."/>
            <person name="Novikov A."/>
            <person name="Merkel A.Y."/>
        </authorList>
    </citation>
    <scope>NUCLEOTIDE SEQUENCE [LARGE SCALE GENOMIC DNA]</scope>
    <source>
        <strain evidence="1 2">38H-sp</strain>
    </source>
</reference>
<dbReference type="Proteomes" id="UP001466331">
    <property type="component" value="Unassembled WGS sequence"/>
</dbReference>
<accession>A0ABU9U9W4</accession>
<proteinExistence type="predicted"/>
<sequence>MYTSKKFFVLFFFILGCFFVYTQEESQDDTWIRLSYETSSPADTISILSSDRSKMLYKVIMYEGSHNIDLPIPHGLAKDISSFVIDSSDYGLVKAFITDSPDDIRLTDLSVILDYDNSSPVFICRWAALPDFLVFNFKTYAVQSSYLRRIAFFVEKPGFRGRIASPGEVANLHDWNAHDYPARALAAFFDTAYRNSISLLPAEEELLSILLANKIITKAPDGYLPVSGGLISISRESPPVLRRTLLIHESLHALYFSLPSLRADVYDTWENLLPEARKTFYGFMQWMSYDTKHYPLVATEFFAYMLQQDIEQLRWYINARILPRAASALGSIPAEPEEIENAFLLAAEKMEKDLQKHFPFSAGNTILVSR</sequence>
<keyword evidence="2" id="KW-1185">Reference proteome</keyword>
<dbReference type="PROSITE" id="PS51257">
    <property type="entry name" value="PROKAR_LIPOPROTEIN"/>
    <property type="match status" value="1"/>
</dbReference>
<organism evidence="1 2">
    <name type="scientific">Rarispira pelagica</name>
    <dbReference type="NCBI Taxonomy" id="3141764"/>
    <lineage>
        <taxon>Bacteria</taxon>
        <taxon>Pseudomonadati</taxon>
        <taxon>Spirochaetota</taxon>
        <taxon>Spirochaetia</taxon>
        <taxon>Winmispirales</taxon>
        <taxon>Winmispiraceae</taxon>
        <taxon>Rarispira</taxon>
    </lineage>
</organism>
<gene>
    <name evidence="1" type="ORF">WKV44_02700</name>
</gene>
<comment type="caution">
    <text evidence="1">The sequence shown here is derived from an EMBL/GenBank/DDBJ whole genome shotgun (WGS) entry which is preliminary data.</text>
</comment>
<evidence type="ECO:0000313" key="2">
    <source>
        <dbReference type="Proteomes" id="UP001466331"/>
    </source>
</evidence>
<evidence type="ECO:0008006" key="3">
    <source>
        <dbReference type="Google" id="ProtNLM"/>
    </source>
</evidence>
<evidence type="ECO:0000313" key="1">
    <source>
        <dbReference type="EMBL" id="MEM5947445.1"/>
    </source>
</evidence>
<dbReference type="RefSeq" id="WP_420068894.1">
    <property type="nucleotide sequence ID" value="NZ_JBCHKQ010000001.1"/>
</dbReference>
<dbReference type="EMBL" id="JBCHKQ010000001">
    <property type="protein sequence ID" value="MEM5947445.1"/>
    <property type="molecule type" value="Genomic_DNA"/>
</dbReference>
<name>A0ABU9U9W4_9SPIR</name>